<comment type="caution">
    <text evidence="8">The sequence shown here is derived from an EMBL/GenBank/DDBJ whole genome shotgun (WGS) entry which is preliminary data.</text>
</comment>
<dbReference type="EMBL" id="VOQS01000005">
    <property type="protein sequence ID" value="TXC80366.1"/>
    <property type="molecule type" value="Genomic_DNA"/>
</dbReference>
<dbReference type="RefSeq" id="WP_035542207.1">
    <property type="nucleotide sequence ID" value="NZ_JAZHFZ010000004.1"/>
</dbReference>
<comment type="similarity">
    <text evidence="1">Belongs to the leucine-binding protein family.</text>
</comment>
<gene>
    <name evidence="8" type="ORF">FRZ40_39455</name>
    <name evidence="7" type="ORF">V4C56_08165</name>
</gene>
<organism evidence="8 9">
    <name type="scientific">Paraburkholderia azotifigens</name>
    <dbReference type="NCBI Taxonomy" id="2057004"/>
    <lineage>
        <taxon>Bacteria</taxon>
        <taxon>Pseudomonadati</taxon>
        <taxon>Pseudomonadota</taxon>
        <taxon>Betaproteobacteria</taxon>
        <taxon>Burkholderiales</taxon>
        <taxon>Burkholderiaceae</taxon>
        <taxon>Paraburkholderia</taxon>
    </lineage>
</organism>
<dbReference type="Pfam" id="PF13458">
    <property type="entry name" value="Peripla_BP_6"/>
    <property type="match status" value="1"/>
</dbReference>
<keyword evidence="10" id="KW-1185">Reference proteome</keyword>
<dbReference type="InterPro" id="IPR000709">
    <property type="entry name" value="Leu_Ile_Val-bd"/>
</dbReference>
<feature type="domain" description="Leucine-binding protein" evidence="6">
    <location>
        <begin position="29"/>
        <end position="368"/>
    </location>
</feature>
<keyword evidence="3 5" id="KW-0732">Signal</keyword>
<dbReference type="Proteomes" id="UP001481677">
    <property type="component" value="Unassembled WGS sequence"/>
</dbReference>
<dbReference type="PRINTS" id="PR00337">
    <property type="entry name" value="LEUILEVALBP"/>
</dbReference>
<protein>
    <submittedName>
        <fullName evidence="8">Branched-chain amino acid ABC transporter substrate-binding protein</fullName>
    </submittedName>
</protein>
<evidence type="ECO:0000313" key="10">
    <source>
        <dbReference type="Proteomes" id="UP001481677"/>
    </source>
</evidence>
<evidence type="ECO:0000313" key="9">
    <source>
        <dbReference type="Proteomes" id="UP000321776"/>
    </source>
</evidence>
<evidence type="ECO:0000313" key="7">
    <source>
        <dbReference type="EMBL" id="MEM5339606.1"/>
    </source>
</evidence>
<dbReference type="InterPro" id="IPR028082">
    <property type="entry name" value="Peripla_BP_I"/>
</dbReference>
<feature type="chain" id="PRO_5022860206" evidence="5">
    <location>
        <begin position="25"/>
        <end position="387"/>
    </location>
</feature>
<evidence type="ECO:0000256" key="1">
    <source>
        <dbReference type="ARBA" id="ARBA00010062"/>
    </source>
</evidence>
<evidence type="ECO:0000256" key="5">
    <source>
        <dbReference type="SAM" id="SignalP"/>
    </source>
</evidence>
<accession>A0A5C6V7C0</accession>
<sequence length="387" mass="41043">MFRRNVLKLAILSACATFTASAYSQDSNTVKIGFAGPLTGFSAQWGKDEENAVRIAVDDANKAGIVIGGKKITFAVDAQDDAADPKTAVLVAQKFVDDEVSGIVGHHNSGCWNAAAPVYAKAGIPSVSPSASSPQVTSQGLKTVFRTINNDDQMAKLAADYSVKKLGAKRIATIDDSTDYGSNFATELGKAIKADGGNVVSRQYTDTKSVDFRGILTQIKGQNPDLIVYIGSYGQAAALVKQVRQLGITAKFMGEGGFTNDSFLKLAGDSAKGMYSWEYGLPLSRMPRAAELESKMKAKFGTGIVQFAPQAYDATWAIINAMKKADSTDPKKYLSALQTNSFDGIIGKIAFQKNGDFAVANASLFQEQGGKWAVLDTAEGANSYAGK</sequence>
<dbReference type="PANTHER" id="PTHR47151">
    <property type="entry name" value="LEU/ILE/VAL-BINDING ABC TRANSPORTER SUBUNIT"/>
    <property type="match status" value="1"/>
</dbReference>
<evidence type="ECO:0000256" key="3">
    <source>
        <dbReference type="ARBA" id="ARBA00022729"/>
    </source>
</evidence>
<dbReference type="GO" id="GO:0006865">
    <property type="term" value="P:amino acid transport"/>
    <property type="evidence" value="ECO:0007669"/>
    <property type="project" value="UniProtKB-KW"/>
</dbReference>
<dbReference type="AlphaFoldDB" id="A0A5C6V7C0"/>
<evidence type="ECO:0000313" key="8">
    <source>
        <dbReference type="EMBL" id="TXC80366.1"/>
    </source>
</evidence>
<dbReference type="CDD" id="cd06342">
    <property type="entry name" value="PBP1_ABC_LIVBP-like"/>
    <property type="match status" value="1"/>
</dbReference>
<dbReference type="Gene3D" id="3.40.50.2300">
    <property type="match status" value="2"/>
</dbReference>
<feature type="signal peptide" evidence="5">
    <location>
        <begin position="1"/>
        <end position="24"/>
    </location>
</feature>
<proteinExistence type="inferred from homology"/>
<dbReference type="EMBL" id="JAZHGA010000004">
    <property type="protein sequence ID" value="MEM5339606.1"/>
    <property type="molecule type" value="Genomic_DNA"/>
</dbReference>
<reference evidence="7 10" key="3">
    <citation type="submission" date="2024-01" db="EMBL/GenBank/DDBJ databases">
        <title>The diversity of rhizobia nodulating Mimosa spp. in eleven states of Brazil covering several biomes is determined by host plant, location, and edaphic factors.</title>
        <authorList>
            <person name="Rouws L."/>
            <person name="Barauna A."/>
            <person name="Beukes C."/>
            <person name="De Faria S.M."/>
            <person name="Gross E."/>
            <person name="Dos Reis Junior F.B."/>
            <person name="Simon M."/>
            <person name="Maluk M."/>
            <person name="Odee D.W."/>
            <person name="Kenicer G."/>
            <person name="Young J.P.W."/>
            <person name="Reis V.M."/>
            <person name="Zilli J."/>
            <person name="James E.K."/>
        </authorList>
    </citation>
    <scope>NUCLEOTIDE SEQUENCE [LARGE SCALE GENOMIC DNA]</scope>
    <source>
        <strain evidence="7 10">JPY530</strain>
    </source>
</reference>
<keyword evidence="4" id="KW-0029">Amino-acid transport</keyword>
<name>A0A5C6V7C0_9BURK</name>
<dbReference type="InterPro" id="IPR028081">
    <property type="entry name" value="Leu-bd"/>
</dbReference>
<reference evidence="8 9" key="1">
    <citation type="journal article" date="2018" name="Int. J. Syst. Evol. Microbiol.">
        <title>Paraburkholderia azotifigens sp. nov., a nitrogen-fixing bacterium isolated from paddy soil.</title>
        <authorList>
            <person name="Choi G.M."/>
            <person name="Im W.T."/>
        </authorList>
    </citation>
    <scope>NUCLEOTIDE SEQUENCE [LARGE SCALE GENOMIC DNA]</scope>
    <source>
        <strain evidence="8 9">NF 2-5-3</strain>
    </source>
</reference>
<evidence type="ECO:0000256" key="2">
    <source>
        <dbReference type="ARBA" id="ARBA00022448"/>
    </source>
</evidence>
<dbReference type="PANTHER" id="PTHR47151:SF2">
    <property type="entry name" value="AMINO ACID BINDING PROTEIN"/>
    <property type="match status" value="1"/>
</dbReference>
<keyword evidence="2" id="KW-0813">Transport</keyword>
<reference evidence="8" key="2">
    <citation type="submission" date="2019-08" db="EMBL/GenBank/DDBJ databases">
        <authorList>
            <person name="Im W.-T."/>
        </authorList>
    </citation>
    <scope>NUCLEOTIDE SEQUENCE</scope>
    <source>
        <strain evidence="8">NF 2-5-3</strain>
    </source>
</reference>
<dbReference type="SUPFAM" id="SSF53822">
    <property type="entry name" value="Periplasmic binding protein-like I"/>
    <property type="match status" value="1"/>
</dbReference>
<evidence type="ECO:0000256" key="4">
    <source>
        <dbReference type="ARBA" id="ARBA00022970"/>
    </source>
</evidence>
<dbReference type="Proteomes" id="UP000321776">
    <property type="component" value="Unassembled WGS sequence"/>
</dbReference>
<evidence type="ECO:0000259" key="6">
    <source>
        <dbReference type="Pfam" id="PF13458"/>
    </source>
</evidence>